<sequence length="29" mass="3765">MRTMRVEEARCKEEYNVHLYYYLRIDINR</sequence>
<organism evidence="1 2">
    <name type="scientific">Cardiocondyla obscurior</name>
    <dbReference type="NCBI Taxonomy" id="286306"/>
    <lineage>
        <taxon>Eukaryota</taxon>
        <taxon>Metazoa</taxon>
        <taxon>Ecdysozoa</taxon>
        <taxon>Arthropoda</taxon>
        <taxon>Hexapoda</taxon>
        <taxon>Insecta</taxon>
        <taxon>Pterygota</taxon>
        <taxon>Neoptera</taxon>
        <taxon>Endopterygota</taxon>
        <taxon>Hymenoptera</taxon>
        <taxon>Apocrita</taxon>
        <taxon>Aculeata</taxon>
        <taxon>Formicoidea</taxon>
        <taxon>Formicidae</taxon>
        <taxon>Myrmicinae</taxon>
        <taxon>Cardiocondyla</taxon>
    </lineage>
</organism>
<accession>A0AAW2GRY2</accession>
<gene>
    <name evidence="1" type="ORF">PUN28_001908</name>
</gene>
<comment type="caution">
    <text evidence="1">The sequence shown here is derived from an EMBL/GenBank/DDBJ whole genome shotgun (WGS) entry which is preliminary data.</text>
</comment>
<evidence type="ECO:0000313" key="2">
    <source>
        <dbReference type="Proteomes" id="UP001430953"/>
    </source>
</evidence>
<dbReference type="AlphaFoldDB" id="A0AAW2GRY2"/>
<dbReference type="Proteomes" id="UP001430953">
    <property type="component" value="Unassembled WGS sequence"/>
</dbReference>
<proteinExistence type="predicted"/>
<reference evidence="1 2" key="1">
    <citation type="submission" date="2023-03" db="EMBL/GenBank/DDBJ databases">
        <title>High recombination rates correlate with genetic variation in Cardiocondyla obscurior ants.</title>
        <authorList>
            <person name="Errbii M."/>
        </authorList>
    </citation>
    <scope>NUCLEOTIDE SEQUENCE [LARGE SCALE GENOMIC DNA]</scope>
    <source>
        <strain evidence="1">Alpha-2009</strain>
        <tissue evidence="1">Whole body</tissue>
    </source>
</reference>
<keyword evidence="2" id="KW-1185">Reference proteome</keyword>
<evidence type="ECO:0000313" key="1">
    <source>
        <dbReference type="EMBL" id="KAL0129963.1"/>
    </source>
</evidence>
<dbReference type="EMBL" id="JADYXP020000002">
    <property type="protein sequence ID" value="KAL0129963.1"/>
    <property type="molecule type" value="Genomic_DNA"/>
</dbReference>
<name>A0AAW2GRY2_9HYME</name>
<protein>
    <submittedName>
        <fullName evidence="1">Uncharacterized protein</fullName>
    </submittedName>
</protein>